<evidence type="ECO:0000313" key="2">
    <source>
        <dbReference type="Proteomes" id="UP000626092"/>
    </source>
</evidence>
<reference evidence="1" key="1">
    <citation type="submission" date="2019-11" db="EMBL/GenBank/DDBJ databases">
        <authorList>
            <person name="Liu Y."/>
            <person name="Hou J."/>
            <person name="Li T.-Q."/>
            <person name="Guan C.-H."/>
            <person name="Wu X."/>
            <person name="Wu H.-Z."/>
            <person name="Ling F."/>
            <person name="Zhang R."/>
            <person name="Shi X.-G."/>
            <person name="Ren J.-P."/>
            <person name="Chen E.-F."/>
            <person name="Sun J.-M."/>
        </authorList>
    </citation>
    <scope>NUCLEOTIDE SEQUENCE</scope>
    <source>
        <strain evidence="1">Adult_tree_wgs_1</strain>
        <tissue evidence="1">Leaves</tissue>
    </source>
</reference>
<comment type="caution">
    <text evidence="1">The sequence shown here is derived from an EMBL/GenBank/DDBJ whole genome shotgun (WGS) entry which is preliminary data.</text>
</comment>
<dbReference type="EMBL" id="WJXA01000004">
    <property type="protein sequence ID" value="KAF7145096.1"/>
    <property type="molecule type" value="Genomic_DNA"/>
</dbReference>
<dbReference type="AlphaFoldDB" id="A0A834H179"/>
<dbReference type="Proteomes" id="UP000626092">
    <property type="component" value="Unassembled WGS sequence"/>
</dbReference>
<accession>A0A834H179</accession>
<sequence>MMETEKTGVLFGASSGFQPWRSNNPIICPYRMHFSIFSTRMGWTPRFINTDPTPQYIRTWIDDVRRDNKTIGKDPPVVTTLRSTVIGDGWRWWEVEV</sequence>
<proteinExistence type="predicted"/>
<evidence type="ECO:0000313" key="1">
    <source>
        <dbReference type="EMBL" id="KAF7145096.1"/>
    </source>
</evidence>
<keyword evidence="2" id="KW-1185">Reference proteome</keyword>
<protein>
    <submittedName>
        <fullName evidence="1">Uncharacterized protein</fullName>
    </submittedName>
</protein>
<organism evidence="1 2">
    <name type="scientific">Rhododendron simsii</name>
    <name type="common">Sims's rhododendron</name>
    <dbReference type="NCBI Taxonomy" id="118357"/>
    <lineage>
        <taxon>Eukaryota</taxon>
        <taxon>Viridiplantae</taxon>
        <taxon>Streptophyta</taxon>
        <taxon>Embryophyta</taxon>
        <taxon>Tracheophyta</taxon>
        <taxon>Spermatophyta</taxon>
        <taxon>Magnoliopsida</taxon>
        <taxon>eudicotyledons</taxon>
        <taxon>Gunneridae</taxon>
        <taxon>Pentapetalae</taxon>
        <taxon>asterids</taxon>
        <taxon>Ericales</taxon>
        <taxon>Ericaceae</taxon>
        <taxon>Ericoideae</taxon>
        <taxon>Rhodoreae</taxon>
        <taxon>Rhododendron</taxon>
    </lineage>
</organism>
<name>A0A834H179_RHOSS</name>
<dbReference type="OrthoDB" id="10359318at2759"/>
<gene>
    <name evidence="1" type="ORF">RHSIM_Rhsim04G0198000</name>
</gene>